<dbReference type="PANTHER" id="PTHR39610">
    <property type="entry name" value="BZIP DOMAIN-CONTAINING PROTEIN-RELATED"/>
    <property type="match status" value="1"/>
</dbReference>
<feature type="compositionally biased region" description="Polar residues" evidence="1">
    <location>
        <begin position="166"/>
        <end position="175"/>
    </location>
</feature>
<gene>
    <name evidence="2" type="ORF">BGW36DRAFT_432595</name>
</gene>
<dbReference type="AlphaFoldDB" id="A0AAD4KGW5"/>
<dbReference type="GeneID" id="70251439"/>
<feature type="compositionally biased region" description="Low complexity" evidence="1">
    <location>
        <begin position="140"/>
        <end position="165"/>
    </location>
</feature>
<organism evidence="2 3">
    <name type="scientific">Talaromyces proteolyticus</name>
    <dbReference type="NCBI Taxonomy" id="1131652"/>
    <lineage>
        <taxon>Eukaryota</taxon>
        <taxon>Fungi</taxon>
        <taxon>Dikarya</taxon>
        <taxon>Ascomycota</taxon>
        <taxon>Pezizomycotina</taxon>
        <taxon>Eurotiomycetes</taxon>
        <taxon>Eurotiomycetidae</taxon>
        <taxon>Eurotiales</taxon>
        <taxon>Trichocomaceae</taxon>
        <taxon>Talaromyces</taxon>
        <taxon>Talaromyces sect. Bacilispori</taxon>
    </lineage>
</organism>
<feature type="region of interest" description="Disordered" evidence="1">
    <location>
        <begin position="1"/>
        <end position="75"/>
    </location>
</feature>
<dbReference type="EMBL" id="JAJTJA010000013">
    <property type="protein sequence ID" value="KAH8690813.1"/>
    <property type="molecule type" value="Genomic_DNA"/>
</dbReference>
<dbReference type="Proteomes" id="UP001201262">
    <property type="component" value="Unassembled WGS sequence"/>
</dbReference>
<accession>A0AAD4KGW5</accession>
<evidence type="ECO:0000313" key="2">
    <source>
        <dbReference type="EMBL" id="KAH8690813.1"/>
    </source>
</evidence>
<feature type="region of interest" description="Disordered" evidence="1">
    <location>
        <begin position="277"/>
        <end position="305"/>
    </location>
</feature>
<proteinExistence type="predicted"/>
<feature type="region of interest" description="Disordered" evidence="1">
    <location>
        <begin position="106"/>
        <end position="250"/>
    </location>
</feature>
<sequence length="305" mass="32472">MAPDLNSIPPSPHGHHPTQPTDIPSNSNSPAISRRVSQVMGPPPVPVNATSSNNNGGAVDSSGVGLGPGPLRHPRPMTAADLHLVLEKEQEAVVNRLTRELTLLRQQTASVASTASSTSTGLNDSIDGSIYPTSSRQHRSSSSLSSHIPPGSAALAASVSSIAPSRDTTLPTSRPSGEYTRVGRSREPSVTSPRQPVSPYGDHIHSSGQGLAHRSPASHAYNTTHLPDVHRSTSNASAAGSRYEETAHHRAELEAVKRENEMLRRRVRELEQNLKSYREVQPHEESPASASSLVAGMRDATIREP</sequence>
<evidence type="ECO:0000256" key="1">
    <source>
        <dbReference type="SAM" id="MobiDB-lite"/>
    </source>
</evidence>
<keyword evidence="3" id="KW-1185">Reference proteome</keyword>
<evidence type="ECO:0000313" key="3">
    <source>
        <dbReference type="Proteomes" id="UP001201262"/>
    </source>
</evidence>
<comment type="caution">
    <text evidence="2">The sequence shown here is derived from an EMBL/GenBank/DDBJ whole genome shotgun (WGS) entry which is preliminary data.</text>
</comment>
<reference evidence="2" key="1">
    <citation type="submission" date="2021-12" db="EMBL/GenBank/DDBJ databases">
        <title>Convergent genome expansion in fungi linked to evolution of root-endophyte symbiosis.</title>
        <authorList>
            <consortium name="DOE Joint Genome Institute"/>
            <person name="Ke Y.-H."/>
            <person name="Bonito G."/>
            <person name="Liao H.-L."/>
            <person name="Looney B."/>
            <person name="Rojas-Flechas A."/>
            <person name="Nash J."/>
            <person name="Hameed K."/>
            <person name="Schadt C."/>
            <person name="Martin F."/>
            <person name="Crous P.W."/>
            <person name="Miettinen O."/>
            <person name="Magnuson J.K."/>
            <person name="Labbe J."/>
            <person name="Jacobson D."/>
            <person name="Doktycz M.J."/>
            <person name="Veneault-Fourrey C."/>
            <person name="Kuo A."/>
            <person name="Mondo S."/>
            <person name="Calhoun S."/>
            <person name="Riley R."/>
            <person name="Ohm R."/>
            <person name="LaButti K."/>
            <person name="Andreopoulos B."/>
            <person name="Pangilinan J."/>
            <person name="Nolan M."/>
            <person name="Tritt A."/>
            <person name="Clum A."/>
            <person name="Lipzen A."/>
            <person name="Daum C."/>
            <person name="Barry K."/>
            <person name="Grigoriev I.V."/>
            <person name="Vilgalys R."/>
        </authorList>
    </citation>
    <scope>NUCLEOTIDE SEQUENCE</scope>
    <source>
        <strain evidence="2">PMI_201</strain>
    </source>
</reference>
<dbReference type="PANTHER" id="PTHR39610:SF1">
    <property type="match status" value="1"/>
</dbReference>
<protein>
    <submittedName>
        <fullName evidence="2">Uncharacterized protein</fullName>
    </submittedName>
</protein>
<feature type="compositionally biased region" description="Basic and acidic residues" evidence="1">
    <location>
        <begin position="277"/>
        <end position="286"/>
    </location>
</feature>
<feature type="compositionally biased region" description="Polar residues" evidence="1">
    <location>
        <begin position="18"/>
        <end position="31"/>
    </location>
</feature>
<dbReference type="RefSeq" id="XP_046067009.1">
    <property type="nucleotide sequence ID" value="XM_046221152.1"/>
</dbReference>
<feature type="compositionally biased region" description="Low complexity" evidence="1">
    <location>
        <begin position="106"/>
        <end position="120"/>
    </location>
</feature>
<name>A0AAD4KGW5_9EURO</name>